<dbReference type="GO" id="GO:0036064">
    <property type="term" value="C:ciliary basal body"/>
    <property type="evidence" value="ECO:0007669"/>
    <property type="project" value="Ensembl"/>
</dbReference>
<feature type="compositionally biased region" description="Basic residues" evidence="1">
    <location>
        <begin position="154"/>
        <end position="163"/>
    </location>
</feature>
<feature type="compositionally biased region" description="Basic and acidic residues" evidence="1">
    <location>
        <begin position="241"/>
        <end position="251"/>
    </location>
</feature>
<reference evidence="2" key="2">
    <citation type="submission" date="2025-09" db="UniProtKB">
        <authorList>
            <consortium name="Ensembl"/>
        </authorList>
    </citation>
    <scope>IDENTIFICATION</scope>
</reference>
<dbReference type="GO" id="GO:1901673">
    <property type="term" value="P:regulation of mitotic spindle assembly"/>
    <property type="evidence" value="ECO:0007669"/>
    <property type="project" value="TreeGrafter"/>
</dbReference>
<dbReference type="KEGG" id="cvg:107092144"/>
<dbReference type="GO" id="GO:0048666">
    <property type="term" value="P:neuron development"/>
    <property type="evidence" value="ECO:0007669"/>
    <property type="project" value="Ensembl"/>
</dbReference>
<dbReference type="Proteomes" id="UP000265020">
    <property type="component" value="Unassembled WGS sequence"/>
</dbReference>
<organism evidence="2 3">
    <name type="scientific">Cyprinodon variegatus</name>
    <name type="common">Sheepshead minnow</name>
    <dbReference type="NCBI Taxonomy" id="28743"/>
    <lineage>
        <taxon>Eukaryota</taxon>
        <taxon>Metazoa</taxon>
        <taxon>Chordata</taxon>
        <taxon>Craniata</taxon>
        <taxon>Vertebrata</taxon>
        <taxon>Euteleostomi</taxon>
        <taxon>Actinopterygii</taxon>
        <taxon>Neopterygii</taxon>
        <taxon>Teleostei</taxon>
        <taxon>Neoteleostei</taxon>
        <taxon>Acanthomorphata</taxon>
        <taxon>Ovalentaria</taxon>
        <taxon>Atherinomorphae</taxon>
        <taxon>Cyprinodontiformes</taxon>
        <taxon>Cyprinodontidae</taxon>
        <taxon>Cyprinodon</taxon>
    </lineage>
</organism>
<dbReference type="GO" id="GO:0000226">
    <property type="term" value="P:microtubule cytoskeleton organization"/>
    <property type="evidence" value="ECO:0007669"/>
    <property type="project" value="Ensembl"/>
</dbReference>
<reference evidence="2" key="1">
    <citation type="submission" date="2025-08" db="UniProtKB">
        <authorList>
            <consortium name="Ensembl"/>
        </authorList>
    </citation>
    <scope>IDENTIFICATION</scope>
</reference>
<dbReference type="GO" id="GO:0061371">
    <property type="term" value="P:determination of heart left/right asymmetry"/>
    <property type="evidence" value="ECO:0007669"/>
    <property type="project" value="Ensembl"/>
</dbReference>
<accession>A0A3Q2E135</accession>
<protein>
    <submittedName>
        <fullName evidence="2">Centriole, cilia and spindle-associated protein b</fullName>
    </submittedName>
</protein>
<dbReference type="GO" id="GO:0005814">
    <property type="term" value="C:centriole"/>
    <property type="evidence" value="ECO:0007669"/>
    <property type="project" value="TreeGrafter"/>
</dbReference>
<dbReference type="AlphaFoldDB" id="A0A3Q2E135"/>
<dbReference type="GO" id="GO:0003341">
    <property type="term" value="P:cilium movement"/>
    <property type="evidence" value="ECO:0007669"/>
    <property type="project" value="Ensembl"/>
</dbReference>
<dbReference type="GO" id="GO:0008017">
    <property type="term" value="F:microtubule binding"/>
    <property type="evidence" value="ECO:0007669"/>
    <property type="project" value="TreeGrafter"/>
</dbReference>
<dbReference type="RefSeq" id="XP_015241949.1">
    <property type="nucleotide sequence ID" value="XM_015386463.1"/>
</dbReference>
<dbReference type="InterPro" id="IPR029774">
    <property type="entry name" value="CSAP"/>
</dbReference>
<dbReference type="GO" id="GO:0035869">
    <property type="term" value="C:ciliary transition zone"/>
    <property type="evidence" value="ECO:0007669"/>
    <property type="project" value="TreeGrafter"/>
</dbReference>
<dbReference type="Pfam" id="PF15748">
    <property type="entry name" value="CCSAP"/>
    <property type="match status" value="1"/>
</dbReference>
<feature type="region of interest" description="Disordered" evidence="1">
    <location>
        <begin position="49"/>
        <end position="258"/>
    </location>
</feature>
<dbReference type="CTD" id="100003801"/>
<sequence>MVAKRIRSEYMKKFKDPKWETYTKCYGEMLAYRLTRRLLEHTHYPWFWSGSDSDSDSGGRSSTSPTRNQVEAARGRSEAKTREAEGVKADRHTIQNKEQIRPDQQPSALRLQCDDAKESKTALHGEEEEQRVGSRASKHSTAPIGDQEKETRKSRPRRTKSSKSTRPARVSRRPAASQHSKEDPQEDRHPFALYGSGEKDADIAGRKTHNVAPAASTAEIHESALRAKTRRQVERQIQSQEAERRRAKSADQNKGGRVAQPALNPWITEYMYCYSSRFP</sequence>
<dbReference type="GeneTree" id="ENSGT00390000003512"/>
<dbReference type="OrthoDB" id="6616361at2759"/>
<evidence type="ECO:0000313" key="3">
    <source>
        <dbReference type="Proteomes" id="UP000265020"/>
    </source>
</evidence>
<feature type="compositionally biased region" description="Basic and acidic residues" evidence="1">
    <location>
        <begin position="73"/>
        <end position="101"/>
    </location>
</feature>
<dbReference type="RefSeq" id="XP_015241948.1">
    <property type="nucleotide sequence ID" value="XM_015386462.1"/>
</dbReference>
<dbReference type="GO" id="GO:0045995">
    <property type="term" value="P:regulation of embryonic development"/>
    <property type="evidence" value="ECO:0007669"/>
    <property type="project" value="Ensembl"/>
</dbReference>
<proteinExistence type="predicted"/>
<dbReference type="GeneID" id="107092144"/>
<feature type="compositionally biased region" description="Low complexity" evidence="1">
    <location>
        <begin position="49"/>
        <end position="64"/>
    </location>
</feature>
<evidence type="ECO:0000256" key="1">
    <source>
        <dbReference type="SAM" id="MobiDB-lite"/>
    </source>
</evidence>
<dbReference type="STRING" id="28743.ENSCVAP00000025921"/>
<dbReference type="PANTHER" id="PTHR31022">
    <property type="entry name" value="CENTRIOLE, CILIA AND SPINDLE-ASSOCIATED PROTEIN"/>
    <property type="match status" value="1"/>
</dbReference>
<feature type="compositionally biased region" description="Low complexity" evidence="1">
    <location>
        <begin position="164"/>
        <end position="177"/>
    </location>
</feature>
<dbReference type="OMA" id="WETYAKC"/>
<name>A0A3Q2E135_CYPVA</name>
<dbReference type="GO" id="GO:0005819">
    <property type="term" value="C:spindle"/>
    <property type="evidence" value="ECO:0007669"/>
    <property type="project" value="TreeGrafter"/>
</dbReference>
<dbReference type="Ensembl" id="ENSCVAT00000000391.1">
    <property type="protein sequence ID" value="ENSCVAP00000025921.1"/>
    <property type="gene ID" value="ENSCVAG00000011087.1"/>
</dbReference>
<evidence type="ECO:0000313" key="2">
    <source>
        <dbReference type="Ensembl" id="ENSCVAP00000025921.1"/>
    </source>
</evidence>
<keyword evidence="3" id="KW-1185">Reference proteome</keyword>
<dbReference type="GO" id="GO:0007420">
    <property type="term" value="P:brain development"/>
    <property type="evidence" value="ECO:0007669"/>
    <property type="project" value="Ensembl"/>
</dbReference>
<feature type="compositionally biased region" description="Basic and acidic residues" evidence="1">
    <location>
        <begin position="112"/>
        <end position="125"/>
    </location>
</feature>
<feature type="compositionally biased region" description="Basic and acidic residues" evidence="1">
    <location>
        <begin position="179"/>
        <end position="190"/>
    </location>
</feature>
<dbReference type="PANTHER" id="PTHR31022:SF5">
    <property type="entry name" value="CENTRIOLE, CILIA AND SPINDLE-ASSOCIATED PROTEIN-RELATED"/>
    <property type="match status" value="1"/>
</dbReference>